<evidence type="ECO:0000256" key="3">
    <source>
        <dbReference type="SAM" id="Coils"/>
    </source>
</evidence>
<protein>
    <recommendedName>
        <fullName evidence="5">DDT domain-containing protein</fullName>
    </recommendedName>
</protein>
<feature type="compositionally biased region" description="Acidic residues" evidence="4">
    <location>
        <begin position="314"/>
        <end position="329"/>
    </location>
</feature>
<dbReference type="OrthoDB" id="1689333at2759"/>
<feature type="region of interest" description="Disordered" evidence="4">
    <location>
        <begin position="175"/>
        <end position="204"/>
    </location>
</feature>
<evidence type="ECO:0000313" key="6">
    <source>
        <dbReference type="EMBL" id="KAF2400860.1"/>
    </source>
</evidence>
<gene>
    <name evidence="6" type="ORF">EJ06DRAFT_493423</name>
</gene>
<feature type="region of interest" description="Disordered" evidence="4">
    <location>
        <begin position="130"/>
        <end position="158"/>
    </location>
</feature>
<evidence type="ECO:0000256" key="1">
    <source>
        <dbReference type="ARBA" id="ARBA00004123"/>
    </source>
</evidence>
<proteinExistence type="predicted"/>
<dbReference type="EMBL" id="ML996694">
    <property type="protein sequence ID" value="KAF2400860.1"/>
    <property type="molecule type" value="Genomic_DNA"/>
</dbReference>
<name>A0A6G1HXV5_9PEZI</name>
<dbReference type="GO" id="GO:0031509">
    <property type="term" value="P:subtelomeric heterochromatin formation"/>
    <property type="evidence" value="ECO:0007669"/>
    <property type="project" value="TreeGrafter"/>
</dbReference>
<dbReference type="AlphaFoldDB" id="A0A6G1HXV5"/>
<dbReference type="Pfam" id="PF15613">
    <property type="entry name" value="WSD"/>
    <property type="match status" value="1"/>
</dbReference>
<dbReference type="PANTHER" id="PTHR32075:SF6">
    <property type="entry name" value="ISWI CHROMATIN-REMODELING COMPLEX SUBUNIT YPL216W-RELATED"/>
    <property type="match status" value="1"/>
</dbReference>
<feature type="compositionally biased region" description="Basic and acidic residues" evidence="4">
    <location>
        <begin position="814"/>
        <end position="825"/>
    </location>
</feature>
<keyword evidence="2" id="KW-0539">Nucleus</keyword>
<dbReference type="GO" id="GO:0005634">
    <property type="term" value="C:nucleus"/>
    <property type="evidence" value="ECO:0007669"/>
    <property type="project" value="UniProtKB-SubCell"/>
</dbReference>
<feature type="region of interest" description="Disordered" evidence="4">
    <location>
        <begin position="801"/>
        <end position="834"/>
    </location>
</feature>
<dbReference type="PANTHER" id="PTHR32075">
    <property type="entry name" value="ISWI CHROMATIN-REMODELING COMPLEX SUBUNIT YPL216W-RELATED"/>
    <property type="match status" value="1"/>
</dbReference>
<feature type="region of interest" description="Disordered" evidence="4">
    <location>
        <begin position="504"/>
        <end position="583"/>
    </location>
</feature>
<dbReference type="PROSITE" id="PS50827">
    <property type="entry name" value="DDT"/>
    <property type="match status" value="1"/>
</dbReference>
<keyword evidence="3" id="KW-0175">Coiled coil</keyword>
<feature type="compositionally biased region" description="Basic and acidic residues" evidence="4">
    <location>
        <begin position="551"/>
        <end position="583"/>
    </location>
</feature>
<comment type="subcellular location">
    <subcellularLocation>
        <location evidence="1">Nucleus</location>
    </subcellularLocation>
</comment>
<evidence type="ECO:0000256" key="4">
    <source>
        <dbReference type="SAM" id="MobiDB-lite"/>
    </source>
</evidence>
<evidence type="ECO:0000259" key="5">
    <source>
        <dbReference type="PROSITE" id="PS50827"/>
    </source>
</evidence>
<feature type="compositionally biased region" description="Basic residues" evidence="4">
    <location>
        <begin position="540"/>
        <end position="550"/>
    </location>
</feature>
<accession>A0A6G1HXV5</accession>
<dbReference type="Proteomes" id="UP000799640">
    <property type="component" value="Unassembled WGS sequence"/>
</dbReference>
<dbReference type="Pfam" id="PF02791">
    <property type="entry name" value="DDT"/>
    <property type="match status" value="1"/>
</dbReference>
<feature type="compositionally biased region" description="Low complexity" evidence="4">
    <location>
        <begin position="339"/>
        <end position="348"/>
    </location>
</feature>
<dbReference type="GO" id="GO:0000781">
    <property type="term" value="C:chromosome, telomeric region"/>
    <property type="evidence" value="ECO:0007669"/>
    <property type="project" value="GOC"/>
</dbReference>
<evidence type="ECO:0000313" key="7">
    <source>
        <dbReference type="Proteomes" id="UP000799640"/>
    </source>
</evidence>
<feature type="compositionally biased region" description="Polar residues" evidence="4">
    <location>
        <begin position="130"/>
        <end position="143"/>
    </location>
</feature>
<evidence type="ECO:0000256" key="2">
    <source>
        <dbReference type="ARBA" id="ARBA00023242"/>
    </source>
</evidence>
<sequence length="834" mass="95311">MCSASELRRDPKSFSKQALRAFLRRSLTPESWHGSPWMAKPQLAREFGLSTDIPPQQQHIAQSIAQQKKMPPKMPGQSVAEADITFLNLLIKQPRQTLDIRPSPKGLPKGHRFIPHDIGQYKQERGAQFLTSQPSMQSNSQSFRPGEVPEASTRPQSAIPINHYDNYKLNLQGAYQQSSPQNHPAPAIDSPSPPRPPPSVKYPIEDLDVPLRQTDVRRPTLRYISEDTPTGEMQEQCAYPGLKLRSVGDLLEVWDALNVHAEIYILDSFTLDDFAEAMSFASDEHECELLSEVHCAVLKLIVDETGDLQVDLPQPEESESEESEPEPTPEPEPPRRTTRSSFAKAEAAALKEKSPSPGSLIVHRAGDLFDEGKTWIDRVKDRTFKNEDWIICLVGILNQMALDPSLKSRCEEILAVLVPPETEPDEDTVKENYQKLDINLRLQALRLITTLSFQTQAFRTYLDDMSRSMTDLRKKRMEQQRLRKDLFEELTKLDAQRKELVAETAAAKPVQVPNGDTDATMDETRKNSPTESQDSDTPRSLRRGNYRKRKRDEEAARKAQQKDKAAASKMTKQERELKKVEDQIQKKKDEIKVCEDAIKEIANDLRETDCQRVHLLGRDRFCNRYFWFERNGMPFGGVPSSSTSHLGYANGRIWIQGPDSMDRGGLLDISHQDAAAYKSRFGVTPIERKAQEEGDSHLEHSKQWGYIDDPEAVDALMAWLDERGVREKALRKELTQWRDRVVEHMQPMRKHLEGIERIRKERERPDETRVSTRRAAVAETEDGKWHCTEWRNGMALDNLGLIHSDGLKKSRKKKAEEKKAEEKKSSSAKKQRKK</sequence>
<organism evidence="6 7">
    <name type="scientific">Trichodelitschia bisporula</name>
    <dbReference type="NCBI Taxonomy" id="703511"/>
    <lineage>
        <taxon>Eukaryota</taxon>
        <taxon>Fungi</taxon>
        <taxon>Dikarya</taxon>
        <taxon>Ascomycota</taxon>
        <taxon>Pezizomycotina</taxon>
        <taxon>Dothideomycetes</taxon>
        <taxon>Dothideomycetes incertae sedis</taxon>
        <taxon>Phaeotrichales</taxon>
        <taxon>Phaeotrichaceae</taxon>
        <taxon>Trichodelitschia</taxon>
    </lineage>
</organism>
<feature type="region of interest" description="Disordered" evidence="4">
    <location>
        <begin position="310"/>
        <end position="358"/>
    </location>
</feature>
<dbReference type="InterPro" id="IPR028941">
    <property type="entry name" value="WHIM2_dom"/>
</dbReference>
<feature type="coiled-coil region" evidence="3">
    <location>
        <begin position="469"/>
        <end position="503"/>
    </location>
</feature>
<feature type="domain" description="DDT" evidence="5">
    <location>
        <begin position="244"/>
        <end position="307"/>
    </location>
</feature>
<keyword evidence="7" id="KW-1185">Reference proteome</keyword>
<feature type="compositionally biased region" description="Pro residues" evidence="4">
    <location>
        <begin position="191"/>
        <end position="200"/>
    </location>
</feature>
<dbReference type="InterPro" id="IPR018501">
    <property type="entry name" value="DDT_dom"/>
</dbReference>
<reference evidence="6" key="1">
    <citation type="journal article" date="2020" name="Stud. Mycol.">
        <title>101 Dothideomycetes genomes: a test case for predicting lifestyles and emergence of pathogens.</title>
        <authorList>
            <person name="Haridas S."/>
            <person name="Albert R."/>
            <person name="Binder M."/>
            <person name="Bloem J."/>
            <person name="Labutti K."/>
            <person name="Salamov A."/>
            <person name="Andreopoulos B."/>
            <person name="Baker S."/>
            <person name="Barry K."/>
            <person name="Bills G."/>
            <person name="Bluhm B."/>
            <person name="Cannon C."/>
            <person name="Castanera R."/>
            <person name="Culley D."/>
            <person name="Daum C."/>
            <person name="Ezra D."/>
            <person name="Gonzalez J."/>
            <person name="Henrissat B."/>
            <person name="Kuo A."/>
            <person name="Liang C."/>
            <person name="Lipzen A."/>
            <person name="Lutzoni F."/>
            <person name="Magnuson J."/>
            <person name="Mondo S."/>
            <person name="Nolan M."/>
            <person name="Ohm R."/>
            <person name="Pangilinan J."/>
            <person name="Park H.-J."/>
            <person name="Ramirez L."/>
            <person name="Alfaro M."/>
            <person name="Sun H."/>
            <person name="Tritt A."/>
            <person name="Yoshinaga Y."/>
            <person name="Zwiers L.-H."/>
            <person name="Turgeon B."/>
            <person name="Goodwin S."/>
            <person name="Spatafora J."/>
            <person name="Crous P."/>
            <person name="Grigoriev I."/>
        </authorList>
    </citation>
    <scope>NUCLEOTIDE SEQUENCE</scope>
    <source>
        <strain evidence="6">CBS 262.69</strain>
    </source>
</reference>